<protein>
    <submittedName>
        <fullName evidence="4">Uncharacterized protein LOC111135879</fullName>
    </submittedName>
</protein>
<dbReference type="PROSITE" id="PS00028">
    <property type="entry name" value="ZINC_FINGER_C2H2_1"/>
    <property type="match status" value="1"/>
</dbReference>
<evidence type="ECO:0000313" key="3">
    <source>
        <dbReference type="Proteomes" id="UP000694844"/>
    </source>
</evidence>
<dbReference type="Proteomes" id="UP000694844">
    <property type="component" value="Chromosome 5"/>
</dbReference>
<gene>
    <name evidence="4" type="primary">LOC111135879</name>
</gene>
<dbReference type="OrthoDB" id="6130713at2759"/>
<dbReference type="PROSITE" id="PS50157">
    <property type="entry name" value="ZINC_FINGER_C2H2_2"/>
    <property type="match status" value="1"/>
</dbReference>
<reference evidence="4" key="1">
    <citation type="submission" date="2025-08" db="UniProtKB">
        <authorList>
            <consortium name="RefSeq"/>
        </authorList>
    </citation>
    <scope>IDENTIFICATION</scope>
    <source>
        <tissue evidence="4">Whole sample</tissue>
    </source>
</reference>
<keyword evidence="1" id="KW-0479">Metal-binding</keyword>
<keyword evidence="1" id="KW-0862">Zinc</keyword>
<dbReference type="KEGG" id="cvn:111135879"/>
<sequence length="351" mass="39746">MQKEKITKVYLRSDNAACYHCSPLIAAIHGISERTGVRICRYDFSEAQSGKDICDRRTAPLKIHAKRYGNEGHDITTAEELKTALESYGGIQDTFVYTAEVDFKQQILKKCSIPGINMFTNFQFEDGGIRMWLGYKVGEGKFVAYSSVRETATQQQGDTSLKVLEHPKVTRRMTGNTGQRKIKHKEMVQRQEEEHMVDGEMDVADGVVDLVGQAMDAVDELKDVEDEMMEVVNSYTCGECGLAFTALKDFNIHQDIGNHKVKLTDHVKMFWTSKCVSIKRNVTKSSFTGSLENAQSSLVKGWALKRKRISKRFTKKVKDFVCQMFEEGENTGLHPRAGIKENKSCKGRERE</sequence>
<dbReference type="PANTHER" id="PTHR33845:SF1">
    <property type="entry name" value="C2H2-TYPE DOMAIN-CONTAINING PROTEIN"/>
    <property type="match status" value="1"/>
</dbReference>
<evidence type="ECO:0000256" key="1">
    <source>
        <dbReference type="PROSITE-ProRule" id="PRU00042"/>
    </source>
</evidence>
<name>A0A8B8EQ15_CRAVI</name>
<organism evidence="3 4">
    <name type="scientific">Crassostrea virginica</name>
    <name type="common">Eastern oyster</name>
    <dbReference type="NCBI Taxonomy" id="6565"/>
    <lineage>
        <taxon>Eukaryota</taxon>
        <taxon>Metazoa</taxon>
        <taxon>Spiralia</taxon>
        <taxon>Lophotrochozoa</taxon>
        <taxon>Mollusca</taxon>
        <taxon>Bivalvia</taxon>
        <taxon>Autobranchia</taxon>
        <taxon>Pteriomorphia</taxon>
        <taxon>Ostreida</taxon>
        <taxon>Ostreoidea</taxon>
        <taxon>Ostreidae</taxon>
        <taxon>Crassostrea</taxon>
    </lineage>
</organism>
<dbReference type="AlphaFoldDB" id="A0A8B8EQ15"/>
<keyword evidence="3" id="KW-1185">Reference proteome</keyword>
<evidence type="ECO:0000313" key="4">
    <source>
        <dbReference type="RefSeq" id="XP_022342024.1"/>
    </source>
</evidence>
<dbReference type="GeneID" id="111135879"/>
<feature type="domain" description="C2H2-type" evidence="2">
    <location>
        <begin position="235"/>
        <end position="259"/>
    </location>
</feature>
<dbReference type="PANTHER" id="PTHR33845">
    <property type="entry name" value="C2H2-TYPE DOMAIN-CONTAINING PROTEIN"/>
    <property type="match status" value="1"/>
</dbReference>
<dbReference type="RefSeq" id="XP_022342024.1">
    <property type="nucleotide sequence ID" value="XM_022486316.1"/>
</dbReference>
<proteinExistence type="predicted"/>
<dbReference type="GO" id="GO:0008270">
    <property type="term" value="F:zinc ion binding"/>
    <property type="evidence" value="ECO:0007669"/>
    <property type="project" value="UniProtKB-KW"/>
</dbReference>
<evidence type="ECO:0000259" key="2">
    <source>
        <dbReference type="PROSITE" id="PS50157"/>
    </source>
</evidence>
<dbReference type="InterPro" id="IPR013087">
    <property type="entry name" value="Znf_C2H2_type"/>
</dbReference>
<accession>A0A8B8EQ15</accession>
<keyword evidence="1" id="KW-0863">Zinc-finger</keyword>